<dbReference type="GO" id="GO:0008235">
    <property type="term" value="F:metalloexopeptidase activity"/>
    <property type="evidence" value="ECO:0007669"/>
    <property type="project" value="InterPro"/>
</dbReference>
<evidence type="ECO:0000256" key="11">
    <source>
        <dbReference type="ARBA" id="ARBA00022554"/>
    </source>
</evidence>
<comment type="caution">
    <text evidence="29">The sequence shown here is derived from an EMBL/GenBank/DDBJ whole genome shotgun (WGS) entry which is preliminary data.</text>
</comment>
<reference evidence="30" key="1">
    <citation type="journal article" date="2019" name="Nat. Commun.">
        <title>The genome of broomcorn millet.</title>
        <authorList>
            <person name="Zou C."/>
            <person name="Miki D."/>
            <person name="Li D."/>
            <person name="Tang Q."/>
            <person name="Xiao L."/>
            <person name="Rajput S."/>
            <person name="Deng P."/>
            <person name="Jia W."/>
            <person name="Huang R."/>
            <person name="Zhang M."/>
            <person name="Sun Y."/>
            <person name="Hu J."/>
            <person name="Fu X."/>
            <person name="Schnable P.S."/>
            <person name="Li F."/>
            <person name="Zhang H."/>
            <person name="Feng B."/>
            <person name="Zhu X."/>
            <person name="Liu R."/>
            <person name="Schnable J.C."/>
            <person name="Zhu J.-K."/>
            <person name="Zhang H."/>
        </authorList>
    </citation>
    <scope>NUCLEOTIDE SEQUENCE [LARGE SCALE GENOMIC DNA]</scope>
</reference>
<evidence type="ECO:0000256" key="9">
    <source>
        <dbReference type="ARBA" id="ARBA00017435"/>
    </source>
</evidence>
<dbReference type="PANTHER" id="PTHR12147:SF58">
    <property type="entry name" value="VACUOLAR MEMBRANE PROTEASE"/>
    <property type="match status" value="1"/>
</dbReference>
<name>A0A3L6Q7N8_PANMI</name>
<dbReference type="SUPFAM" id="SSF110324">
    <property type="entry name" value="Ribosomal L27 protein-like"/>
    <property type="match status" value="1"/>
</dbReference>
<evidence type="ECO:0000256" key="20">
    <source>
        <dbReference type="ARBA" id="ARBA00022989"/>
    </source>
</evidence>
<keyword evidence="17" id="KW-0862">Zinc</keyword>
<dbReference type="SUPFAM" id="SSF54791">
    <property type="entry name" value="Eukaryotic type KH-domain (KH-domain type I)"/>
    <property type="match status" value="1"/>
</dbReference>
<keyword evidence="20 27" id="KW-1133">Transmembrane helix</keyword>
<evidence type="ECO:0000256" key="5">
    <source>
        <dbReference type="ARBA" id="ARBA00004477"/>
    </source>
</evidence>
<dbReference type="FunFam" id="2.40.50.140:FF:000038">
    <property type="entry name" value="Exosome complex component RRP4"/>
    <property type="match status" value="1"/>
</dbReference>
<accession>A0A3L6Q7N8</accession>
<evidence type="ECO:0000256" key="19">
    <source>
        <dbReference type="ARBA" id="ARBA00022884"/>
    </source>
</evidence>
<dbReference type="GO" id="GO:0046872">
    <property type="term" value="F:metal ion binding"/>
    <property type="evidence" value="ECO:0007669"/>
    <property type="project" value="UniProtKB-KW"/>
</dbReference>
<keyword evidence="24" id="KW-0539">Nucleus</keyword>
<evidence type="ECO:0000256" key="18">
    <source>
        <dbReference type="ARBA" id="ARBA00022835"/>
    </source>
</evidence>
<evidence type="ECO:0000256" key="12">
    <source>
        <dbReference type="ARBA" id="ARBA00022670"/>
    </source>
</evidence>
<keyword evidence="30" id="KW-1185">Reference proteome</keyword>
<dbReference type="FunFam" id="3.40.630.10:FF:000008">
    <property type="entry name" value="Endoplasmic reticulum metallopeptidase 1"/>
    <property type="match status" value="1"/>
</dbReference>
<evidence type="ECO:0000256" key="16">
    <source>
        <dbReference type="ARBA" id="ARBA00022824"/>
    </source>
</evidence>
<evidence type="ECO:0000256" key="17">
    <source>
        <dbReference type="ARBA" id="ARBA00022833"/>
    </source>
</evidence>
<keyword evidence="19" id="KW-0694">RNA-binding</keyword>
<keyword evidence="23" id="KW-0325">Glycoprotein</keyword>
<feature type="compositionally biased region" description="Polar residues" evidence="26">
    <location>
        <begin position="350"/>
        <end position="359"/>
    </location>
</feature>
<dbReference type="Pfam" id="PF15985">
    <property type="entry name" value="KH_6"/>
    <property type="match status" value="1"/>
</dbReference>
<dbReference type="InterPro" id="IPR045175">
    <property type="entry name" value="M28_fam"/>
</dbReference>
<evidence type="ECO:0000256" key="10">
    <source>
        <dbReference type="ARBA" id="ARBA00022552"/>
    </source>
</evidence>
<dbReference type="GO" id="GO:0005634">
    <property type="term" value="C:nucleus"/>
    <property type="evidence" value="ECO:0007669"/>
    <property type="project" value="UniProtKB-SubCell"/>
</dbReference>
<dbReference type="STRING" id="4540.A0A3L6Q7N8"/>
<evidence type="ECO:0000256" key="14">
    <source>
        <dbReference type="ARBA" id="ARBA00022723"/>
    </source>
</evidence>
<dbReference type="CDD" id="cd22525">
    <property type="entry name" value="KH-I_Rrp4_eukar"/>
    <property type="match status" value="1"/>
</dbReference>
<dbReference type="Gene3D" id="2.40.50.100">
    <property type="match status" value="1"/>
</dbReference>
<sequence length="1446" mass="159028">MRGLHLSLNQTQRVRLEAALHELQSLAPAAASAAAVTVADTIPVNQEDNILKGHGTSDQDGEVVATLCGMVERVNKLVYVRTLRARYKPEVGDIIVGRVIEIAPKRWRLEINFSQDAVLMLSSMNLPDGIQRRRTAVDELNMRSIFEENDVICAEVRGFQHDGSLQLQARSEKYGKLERGQLLTVPPYLVKRKKQHFHHLAQYDVDLILGCNGFIWVGEHVVVGEKTKMTEGQQKSSDDAENFTPLETRKHICRLANAVRVLSALGFTLTVELIIETVEASVASNVEVNNMLGAEFYVQTAEREAKCRFDLLRKKNGTSGSFIELSLLGAPIMTVYHGSRYNCASNISRMPRGQGSSMSTRERPKVDRAVDPNEDNRKHRRGAYLLLGLLIIFLHGSWSVYRIQFGNLPLPLDAKQAGKRGFSEASALDHVKYLTSLGPHPVGSDSLDLAIQYVYAVAEKIKTTAHWEVDVQLELFHTDIGANRLSKGLFKGKTLLYSDLKHVLLRVVPKYMPEAEENLILVSSHIDTVSTTEGAGDCSSCVGVMLELARGVAQWAHGFKSGVLFLFNTGEEEGLDGAHSFITQHHWRNSVRFAVDLEAMGISGKSTLFQGTDHWALESFAAVAKYPSAQIASQDVFRSGAIKSATDFQIYQEVAGLPGLDFAYTDTTSVYHTKHRRHLPHRRHLLGGYRPFLLHLRAICREGGGAAATSPAGTTTTCCWAEGTASANTAAGTARPEGQGAAVWAARGSRLPPGVKGRGRRGVRGGRQDFHGAQVCARCPVVGFQGGFSGPTKGKDTSYVRISDMHPEAFEALLNFMYTDSLPEMTMNSLKDGGMLAERISSSPSADALFGVCYSPKNSRDNDKMKLLKPGSLQHIGDNMLAFLLHSAASPKFLKNAQQQKQENTEQNKAVFFDILGKYMVFYPQRLATMFHNSIILQSLLIWGTSLLMGGRSGLVSFGISCLGIILMLIFSICLPVVVAFILPHICPFPVPYVANPWLIIGLFGSPALLGAFIGQHIGFILLKRYLRCVYSRTKPGLTHNTREYVIDLEAERWIFKSGFLQWLIVLILGTYFKVGSSYIALIWLVSPAFAYGFLEATLSPVRLPKQLKVVTLVLGMAAPVVSSAGLAVRMADVIVGSVVRVDRNPGGLPDWLGNVIVAVAIAIVICFMFVYLLSYVHISGDKRTLGLLLCIFFGLSLALVSSGIVPAFTEDVARSVNVVHVVDATGIDDGNREPLSYISLFSNTPGKLTKELVDLGDEEFFCGRNMTTDFVTFTMKYGCWSYKGSSTGWSKSEVPTLLVESDSVTDGARQTVISVDTKSSTRWSLGINKQEIDDFTVQVDSEKLVLLGDKTEVDGWHTIQFAGGKNSPTKFQLTLYWSNSAAETSRREAKEATDVPLLVKLRTDVNRVTPQVTNVHEKLPRWSTPFGKSTSPYTLAFLTGLRVNI</sequence>
<evidence type="ECO:0000256" key="3">
    <source>
        <dbReference type="ARBA" id="ARBA00004123"/>
    </source>
</evidence>
<evidence type="ECO:0000256" key="27">
    <source>
        <dbReference type="SAM" id="Phobius"/>
    </source>
</evidence>
<keyword evidence="16" id="KW-0256">Endoplasmic reticulum</keyword>
<dbReference type="InterPro" id="IPR012340">
    <property type="entry name" value="NA-bd_OB-fold"/>
</dbReference>
<evidence type="ECO:0000256" key="15">
    <source>
        <dbReference type="ARBA" id="ARBA00022801"/>
    </source>
</evidence>
<dbReference type="GO" id="GO:0006364">
    <property type="term" value="P:rRNA processing"/>
    <property type="evidence" value="ECO:0007669"/>
    <property type="project" value="UniProtKB-KW"/>
</dbReference>
<evidence type="ECO:0000259" key="28">
    <source>
        <dbReference type="SMART" id="SM00316"/>
    </source>
</evidence>
<feature type="transmembrane region" description="Helical" evidence="27">
    <location>
        <begin position="1186"/>
        <end position="1209"/>
    </location>
</feature>
<dbReference type="Gene3D" id="3.40.630.10">
    <property type="entry name" value="Zn peptidases"/>
    <property type="match status" value="1"/>
</dbReference>
<comment type="function">
    <text evidence="2">May be involved in vacuolar sorting and osmoregulation.</text>
</comment>
<evidence type="ECO:0000313" key="30">
    <source>
        <dbReference type="Proteomes" id="UP000275267"/>
    </source>
</evidence>
<dbReference type="Pfam" id="PF21266">
    <property type="entry name" value="S1_RRP4"/>
    <property type="match status" value="1"/>
</dbReference>
<dbReference type="Pfam" id="PF00651">
    <property type="entry name" value="BTB"/>
    <property type="match status" value="1"/>
</dbReference>
<dbReference type="InterPro" id="IPR011333">
    <property type="entry name" value="SKP1/BTB/POZ_sf"/>
</dbReference>
<dbReference type="EMBL" id="PQIB02000013">
    <property type="protein sequence ID" value="RLM74140.1"/>
    <property type="molecule type" value="Genomic_DNA"/>
</dbReference>
<evidence type="ECO:0000256" key="21">
    <source>
        <dbReference type="ARBA" id="ARBA00023049"/>
    </source>
</evidence>
<evidence type="ECO:0000256" key="24">
    <source>
        <dbReference type="ARBA" id="ARBA00023242"/>
    </source>
</evidence>
<evidence type="ECO:0000256" key="25">
    <source>
        <dbReference type="ARBA" id="ARBA00031512"/>
    </source>
</evidence>
<evidence type="ECO:0000256" key="23">
    <source>
        <dbReference type="ARBA" id="ARBA00023180"/>
    </source>
</evidence>
<dbReference type="FunFam" id="2.40.50.100:FF:000047">
    <property type="entry name" value="Exosome complex component RRP4"/>
    <property type="match status" value="1"/>
</dbReference>
<evidence type="ECO:0000256" key="13">
    <source>
        <dbReference type="ARBA" id="ARBA00022692"/>
    </source>
</evidence>
<dbReference type="InterPro" id="IPR048565">
    <property type="entry name" value="S1_RRP4"/>
</dbReference>
<dbReference type="GO" id="GO:0005774">
    <property type="term" value="C:vacuolar membrane"/>
    <property type="evidence" value="ECO:0007669"/>
    <property type="project" value="UniProtKB-SubCell"/>
</dbReference>
<protein>
    <recommendedName>
        <fullName evidence="9">Vacuolar membrane protease</fullName>
    </recommendedName>
    <alternativeName>
        <fullName evidence="25">FXNA-related family protease 1</fullName>
    </alternativeName>
</protein>
<organism evidence="29 30">
    <name type="scientific">Panicum miliaceum</name>
    <name type="common">Proso millet</name>
    <name type="synonym">Broomcorn millet</name>
    <dbReference type="NCBI Taxonomy" id="4540"/>
    <lineage>
        <taxon>Eukaryota</taxon>
        <taxon>Viridiplantae</taxon>
        <taxon>Streptophyta</taxon>
        <taxon>Embryophyta</taxon>
        <taxon>Tracheophyta</taxon>
        <taxon>Spermatophyta</taxon>
        <taxon>Magnoliopsida</taxon>
        <taxon>Liliopsida</taxon>
        <taxon>Poales</taxon>
        <taxon>Poaceae</taxon>
        <taxon>PACMAD clade</taxon>
        <taxon>Panicoideae</taxon>
        <taxon>Panicodae</taxon>
        <taxon>Paniceae</taxon>
        <taxon>Panicinae</taxon>
        <taxon>Panicum</taxon>
        <taxon>Panicum sect. Panicum</taxon>
    </lineage>
</organism>
<dbReference type="Pfam" id="PF04389">
    <property type="entry name" value="Peptidase_M28"/>
    <property type="match status" value="1"/>
</dbReference>
<comment type="similarity">
    <text evidence="8">Belongs to the peptidase M28 family.</text>
</comment>
<dbReference type="SUPFAM" id="SSF54695">
    <property type="entry name" value="POZ domain"/>
    <property type="match status" value="1"/>
</dbReference>
<dbReference type="Proteomes" id="UP000275267">
    <property type="component" value="Unassembled WGS sequence"/>
</dbReference>
<keyword evidence="15" id="KW-0378">Hydrolase</keyword>
<keyword evidence="21" id="KW-0482">Metalloprotease</keyword>
<keyword evidence="14" id="KW-0479">Metal-binding</keyword>
<dbReference type="InterPro" id="IPR004088">
    <property type="entry name" value="KH_dom_type_1"/>
</dbReference>
<feature type="transmembrane region" description="Helical" evidence="27">
    <location>
        <begin position="998"/>
        <end position="1023"/>
    </location>
</feature>
<proteinExistence type="inferred from homology"/>
<evidence type="ECO:0000256" key="22">
    <source>
        <dbReference type="ARBA" id="ARBA00023136"/>
    </source>
</evidence>
<keyword evidence="12" id="KW-0645">Protease</keyword>
<feature type="transmembrane region" description="Helical" evidence="27">
    <location>
        <begin position="962"/>
        <end position="986"/>
    </location>
</feature>
<evidence type="ECO:0000256" key="1">
    <source>
        <dbReference type="ARBA" id="ARBA00001947"/>
    </source>
</evidence>
<comment type="pathway">
    <text evidence="6">Protein modification; protein ubiquitination.</text>
</comment>
<dbReference type="SMART" id="SM00316">
    <property type="entry name" value="S1"/>
    <property type="match status" value="1"/>
</dbReference>
<keyword evidence="18" id="KW-0271">Exosome</keyword>
<dbReference type="InterPro" id="IPR000210">
    <property type="entry name" value="BTB/POZ_dom"/>
</dbReference>
<dbReference type="InterPro" id="IPR036612">
    <property type="entry name" value="KH_dom_type_1_sf"/>
</dbReference>
<evidence type="ECO:0000256" key="2">
    <source>
        <dbReference type="ARBA" id="ARBA00003273"/>
    </source>
</evidence>
<dbReference type="Gene3D" id="3.30.710.10">
    <property type="entry name" value="Potassium Channel Kv1.1, Chain A"/>
    <property type="match status" value="1"/>
</dbReference>
<feature type="domain" description="S1 motif" evidence="28">
    <location>
        <begin position="90"/>
        <end position="170"/>
    </location>
</feature>
<dbReference type="InterPro" id="IPR007484">
    <property type="entry name" value="Peptidase_M28"/>
</dbReference>
<keyword evidence="10" id="KW-0698">rRNA processing</keyword>
<evidence type="ECO:0000256" key="4">
    <source>
        <dbReference type="ARBA" id="ARBA00004128"/>
    </source>
</evidence>
<dbReference type="CDD" id="cd05789">
    <property type="entry name" value="S1_Rrp4"/>
    <property type="match status" value="1"/>
</dbReference>
<evidence type="ECO:0000313" key="29">
    <source>
        <dbReference type="EMBL" id="RLM74140.1"/>
    </source>
</evidence>
<dbReference type="SUPFAM" id="SSF53187">
    <property type="entry name" value="Zn-dependent exopeptidases"/>
    <property type="match status" value="1"/>
</dbReference>
<feature type="transmembrane region" description="Helical" evidence="27">
    <location>
        <begin position="930"/>
        <end position="950"/>
    </location>
</feature>
<dbReference type="Gene3D" id="2.40.50.140">
    <property type="entry name" value="Nucleic acid-binding proteins"/>
    <property type="match status" value="1"/>
</dbReference>
<dbReference type="SUPFAM" id="SSF50249">
    <property type="entry name" value="Nucleic acid-binding proteins"/>
    <property type="match status" value="1"/>
</dbReference>
<feature type="transmembrane region" description="Helical" evidence="27">
    <location>
        <begin position="1152"/>
        <end position="1174"/>
    </location>
</feature>
<evidence type="ECO:0000256" key="8">
    <source>
        <dbReference type="ARBA" id="ARBA00010918"/>
    </source>
</evidence>
<dbReference type="PANTHER" id="PTHR12147">
    <property type="entry name" value="METALLOPEPTIDASE M28 FAMILY MEMBER"/>
    <property type="match status" value="1"/>
</dbReference>
<dbReference type="GO" id="GO:0003723">
    <property type="term" value="F:RNA binding"/>
    <property type="evidence" value="ECO:0007669"/>
    <property type="project" value="UniProtKB-KW"/>
</dbReference>
<comment type="subcellular location">
    <subcellularLocation>
        <location evidence="5">Endoplasmic reticulum membrane</location>
        <topology evidence="5">Multi-pass membrane protein</topology>
    </subcellularLocation>
    <subcellularLocation>
        <location evidence="3">Nucleus</location>
    </subcellularLocation>
    <subcellularLocation>
        <location evidence="4">Vacuole membrane</location>
        <topology evidence="4">Multi-pass membrane protein</topology>
    </subcellularLocation>
</comment>
<dbReference type="GO" id="GO:0006508">
    <property type="term" value="P:proteolysis"/>
    <property type="evidence" value="ECO:0007669"/>
    <property type="project" value="UniProtKB-KW"/>
</dbReference>
<evidence type="ECO:0000256" key="7">
    <source>
        <dbReference type="ARBA" id="ARBA00009155"/>
    </source>
</evidence>
<keyword evidence="11" id="KW-0926">Vacuole</keyword>
<evidence type="ECO:0000256" key="26">
    <source>
        <dbReference type="SAM" id="MobiDB-lite"/>
    </source>
</evidence>
<comment type="cofactor">
    <cofactor evidence="1">
        <name>Zn(2+)</name>
        <dbReference type="ChEBI" id="CHEBI:29105"/>
    </cofactor>
</comment>
<comment type="similarity">
    <text evidence="7">Belongs to the RRP4 family.</text>
</comment>
<keyword evidence="13 27" id="KW-0812">Transmembrane</keyword>
<dbReference type="OrthoDB" id="76293at2759"/>
<keyword evidence="22 27" id="KW-0472">Membrane</keyword>
<dbReference type="GO" id="GO:0005789">
    <property type="term" value="C:endoplasmic reticulum membrane"/>
    <property type="evidence" value="ECO:0007669"/>
    <property type="project" value="UniProtKB-SubCell"/>
</dbReference>
<dbReference type="GO" id="GO:0000178">
    <property type="term" value="C:exosome (RNase complex)"/>
    <property type="evidence" value="ECO:0007669"/>
    <property type="project" value="UniProtKB-KW"/>
</dbReference>
<evidence type="ECO:0000256" key="6">
    <source>
        <dbReference type="ARBA" id="ARBA00004906"/>
    </source>
</evidence>
<gene>
    <name evidence="29" type="ORF">C2845_PM15G14680</name>
</gene>
<dbReference type="InterPro" id="IPR003029">
    <property type="entry name" value="S1_domain"/>
</dbReference>
<feature type="region of interest" description="Disordered" evidence="26">
    <location>
        <begin position="350"/>
        <end position="375"/>
    </location>
</feature>
<feature type="compositionally biased region" description="Basic and acidic residues" evidence="26">
    <location>
        <begin position="360"/>
        <end position="375"/>
    </location>
</feature>